<dbReference type="RefSeq" id="WP_154312897.1">
    <property type="nucleotide sequence ID" value="NZ_WKKW01000001.1"/>
</dbReference>
<dbReference type="GO" id="GO:0042956">
    <property type="term" value="P:maltodextrin transmembrane transport"/>
    <property type="evidence" value="ECO:0007669"/>
    <property type="project" value="TreeGrafter"/>
</dbReference>
<dbReference type="PROSITE" id="PS51257">
    <property type="entry name" value="PROKAR_LIPOPROTEIN"/>
    <property type="match status" value="1"/>
</dbReference>
<keyword evidence="3 4" id="KW-0732">Signal</keyword>
<organism evidence="5 6">
    <name type="scientific">Bifidobacterium asteroides</name>
    <dbReference type="NCBI Taxonomy" id="1684"/>
    <lineage>
        <taxon>Bacteria</taxon>
        <taxon>Bacillati</taxon>
        <taxon>Actinomycetota</taxon>
        <taxon>Actinomycetes</taxon>
        <taxon>Bifidobacteriales</taxon>
        <taxon>Bifidobacteriaceae</taxon>
        <taxon>Bifidobacterium</taxon>
    </lineage>
</organism>
<dbReference type="Proteomes" id="UP000436357">
    <property type="component" value="Unassembled WGS sequence"/>
</dbReference>
<dbReference type="OrthoDB" id="4289620at2"/>
<dbReference type="InterPro" id="IPR006059">
    <property type="entry name" value="SBP"/>
</dbReference>
<evidence type="ECO:0000256" key="1">
    <source>
        <dbReference type="ARBA" id="ARBA00008520"/>
    </source>
</evidence>
<dbReference type="SUPFAM" id="SSF53850">
    <property type="entry name" value="Periplasmic binding protein-like II"/>
    <property type="match status" value="1"/>
</dbReference>
<evidence type="ECO:0000313" key="5">
    <source>
        <dbReference type="EMBL" id="MSD90676.1"/>
    </source>
</evidence>
<dbReference type="Gene3D" id="3.40.190.10">
    <property type="entry name" value="Periplasmic binding protein-like II"/>
    <property type="match status" value="1"/>
</dbReference>
<dbReference type="AlphaFoldDB" id="A0A6N7TTN2"/>
<name>A0A6N7TTN2_9BIFI</name>
<sequence>MNTTRITKLIAACGALAMMTGLASCGSSDKSADKENSTISFQTKNLESVYKDYFNGLIAKFEKQNPGIKVKWIDQPGDGYANKLSTDAAANQLPDVMDMMPKDAYILAKSGAIDNVSKANPDIEKEYTKGTWKSVTFKGFGDDGAYAYPWYLTLGPTFYNKKILTECGMDTAKLPDSWESYFEASHQMAATCKGKYQWSAALPTIGTFGEYGAEIMNKDQTKFTFNSPKGVELVQHYVDMYKDGMMSKEAVAASGSQTTDLFKQGSVATRSGFMYDLKDFKQNAPEIYKNLAVAPAITRGHQSLNAEVLAVSSQSKHKDAAHKFAAFVTNNTNQVDFAKSSQTFPSTAKGVDDPYFRKDDGSLESKTLVMLAANIKNGEVMDPPQFIQSDLDELGEQLQQAVIGQISAKQALDTAVKDANDRLAQ</sequence>
<dbReference type="PANTHER" id="PTHR30061:SF50">
    <property type="entry name" value="MALTOSE_MALTODEXTRIN-BINDING PERIPLASMIC PROTEIN"/>
    <property type="match status" value="1"/>
</dbReference>
<comment type="caution">
    <text evidence="5">The sequence shown here is derived from an EMBL/GenBank/DDBJ whole genome shotgun (WGS) entry which is preliminary data.</text>
</comment>
<dbReference type="EMBL" id="WKKW01000001">
    <property type="protein sequence ID" value="MSD90676.1"/>
    <property type="molecule type" value="Genomic_DNA"/>
</dbReference>
<evidence type="ECO:0000256" key="2">
    <source>
        <dbReference type="ARBA" id="ARBA00022448"/>
    </source>
</evidence>
<dbReference type="GO" id="GO:1901982">
    <property type="term" value="F:maltose binding"/>
    <property type="evidence" value="ECO:0007669"/>
    <property type="project" value="TreeGrafter"/>
</dbReference>
<evidence type="ECO:0000256" key="3">
    <source>
        <dbReference type="ARBA" id="ARBA00022729"/>
    </source>
</evidence>
<comment type="similarity">
    <text evidence="1">Belongs to the bacterial solute-binding protein 1 family.</text>
</comment>
<feature type="signal peptide" evidence="4">
    <location>
        <begin position="1"/>
        <end position="23"/>
    </location>
</feature>
<gene>
    <name evidence="5" type="ORF">GKC41_03240</name>
</gene>
<evidence type="ECO:0000313" key="6">
    <source>
        <dbReference type="Proteomes" id="UP000436357"/>
    </source>
</evidence>
<evidence type="ECO:0000256" key="4">
    <source>
        <dbReference type="SAM" id="SignalP"/>
    </source>
</evidence>
<accession>A0A6N7TTN2</accession>
<dbReference type="GO" id="GO:0015768">
    <property type="term" value="P:maltose transport"/>
    <property type="evidence" value="ECO:0007669"/>
    <property type="project" value="TreeGrafter"/>
</dbReference>
<dbReference type="GO" id="GO:0055052">
    <property type="term" value="C:ATP-binding cassette (ABC) transporter complex, substrate-binding subunit-containing"/>
    <property type="evidence" value="ECO:0007669"/>
    <property type="project" value="TreeGrafter"/>
</dbReference>
<dbReference type="CDD" id="cd13585">
    <property type="entry name" value="PBP2_TMBP_like"/>
    <property type="match status" value="1"/>
</dbReference>
<dbReference type="Pfam" id="PF01547">
    <property type="entry name" value="SBP_bac_1"/>
    <property type="match status" value="1"/>
</dbReference>
<keyword evidence="2" id="KW-0813">Transport</keyword>
<reference evidence="5 6" key="1">
    <citation type="submission" date="2019-11" db="EMBL/GenBank/DDBJ databases">
        <title>Draft Genome Sequence of Plant Growth-Promoting Rhizosphere-Associated Bacteria.</title>
        <authorList>
            <person name="Vasilyev I.Y."/>
            <person name="Radchenko V."/>
            <person name="Ilnitskaya E.V."/>
        </authorList>
    </citation>
    <scope>NUCLEOTIDE SEQUENCE [LARGE SCALE GENOMIC DNA]</scope>
    <source>
        <strain evidence="5 6">VRA_9sq_n</strain>
    </source>
</reference>
<feature type="chain" id="PRO_5039540183" evidence="4">
    <location>
        <begin position="24"/>
        <end position="425"/>
    </location>
</feature>
<protein>
    <submittedName>
        <fullName evidence="5">Extracellular solute-binding protein</fullName>
    </submittedName>
</protein>
<dbReference type="PANTHER" id="PTHR30061">
    <property type="entry name" value="MALTOSE-BINDING PERIPLASMIC PROTEIN"/>
    <property type="match status" value="1"/>
</dbReference>
<proteinExistence type="inferred from homology"/>